<keyword evidence="2" id="KW-0004">4Fe-4S</keyword>
<gene>
    <name evidence="10" type="ORF">SAMN02745912_00815</name>
</gene>
<dbReference type="Pfam" id="PF01512">
    <property type="entry name" value="Complex1_51K"/>
    <property type="match status" value="1"/>
</dbReference>
<evidence type="ECO:0000313" key="11">
    <source>
        <dbReference type="Proteomes" id="UP000184465"/>
    </source>
</evidence>
<evidence type="ECO:0000256" key="6">
    <source>
        <dbReference type="ARBA" id="ARBA00023004"/>
    </source>
</evidence>
<evidence type="ECO:0000256" key="3">
    <source>
        <dbReference type="ARBA" id="ARBA00022723"/>
    </source>
</evidence>
<evidence type="ECO:0000313" key="10">
    <source>
        <dbReference type="EMBL" id="SHJ70955.1"/>
    </source>
</evidence>
<organism evidence="10 11">
    <name type="scientific">Paramaledivibacter caminithermalis (strain DSM 15212 / CIP 107654 / DViRD3)</name>
    <name type="common">Clostridium caminithermale</name>
    <dbReference type="NCBI Taxonomy" id="1121301"/>
    <lineage>
        <taxon>Bacteria</taxon>
        <taxon>Bacillati</taxon>
        <taxon>Bacillota</taxon>
        <taxon>Clostridia</taxon>
        <taxon>Peptostreptococcales</taxon>
        <taxon>Caminicellaceae</taxon>
        <taxon>Paramaledivibacter</taxon>
    </lineage>
</organism>
<dbReference type="InterPro" id="IPR026902">
    <property type="entry name" value="RnfC_N"/>
</dbReference>
<dbReference type="Proteomes" id="UP000184465">
    <property type="component" value="Unassembled WGS sequence"/>
</dbReference>
<dbReference type="EMBL" id="FRAG01000006">
    <property type="protein sequence ID" value="SHJ70955.1"/>
    <property type="molecule type" value="Genomic_DNA"/>
</dbReference>
<dbReference type="GO" id="GO:0009055">
    <property type="term" value="F:electron transfer activity"/>
    <property type="evidence" value="ECO:0007669"/>
    <property type="project" value="InterPro"/>
</dbReference>
<evidence type="ECO:0000256" key="5">
    <source>
        <dbReference type="ARBA" id="ARBA00022982"/>
    </source>
</evidence>
<evidence type="ECO:0000256" key="2">
    <source>
        <dbReference type="ARBA" id="ARBA00022485"/>
    </source>
</evidence>
<keyword evidence="3" id="KW-0479">Metal-binding</keyword>
<dbReference type="NCBIfam" id="TIGR04481">
    <property type="entry name" value="PR_assoc_PrdC"/>
    <property type="match status" value="1"/>
</dbReference>
<dbReference type="PANTHER" id="PTHR43034:SF2">
    <property type="entry name" value="ION-TRANSLOCATING OXIDOREDUCTASE COMPLEX SUBUNIT C"/>
    <property type="match status" value="1"/>
</dbReference>
<dbReference type="Pfam" id="PF13375">
    <property type="entry name" value="RnfC_N"/>
    <property type="match status" value="1"/>
</dbReference>
<dbReference type="InterPro" id="IPR011538">
    <property type="entry name" value="Nuo51_FMN-bd"/>
</dbReference>
<dbReference type="GO" id="GO:0046872">
    <property type="term" value="F:metal ion binding"/>
    <property type="evidence" value="ECO:0007669"/>
    <property type="project" value="UniProtKB-KW"/>
</dbReference>
<dbReference type="STRING" id="1121301.SAMN02745912_00815"/>
<dbReference type="Gene3D" id="3.40.50.11540">
    <property type="entry name" value="NADH-ubiquinone oxidoreductase 51kDa subunit"/>
    <property type="match status" value="1"/>
</dbReference>
<keyword evidence="7" id="KW-0411">Iron-sulfur</keyword>
<name>A0A1M6LIJ9_PARC5</name>
<reference evidence="10 11" key="1">
    <citation type="submission" date="2016-11" db="EMBL/GenBank/DDBJ databases">
        <authorList>
            <person name="Jaros S."/>
            <person name="Januszkiewicz K."/>
            <person name="Wedrychowicz H."/>
        </authorList>
    </citation>
    <scope>NUCLEOTIDE SEQUENCE [LARGE SCALE GENOMIC DNA]</scope>
    <source>
        <strain evidence="10 11">DSM 15212</strain>
    </source>
</reference>
<evidence type="ECO:0000259" key="9">
    <source>
        <dbReference type="Pfam" id="PF13375"/>
    </source>
</evidence>
<evidence type="ECO:0000256" key="1">
    <source>
        <dbReference type="ARBA" id="ARBA00022448"/>
    </source>
</evidence>
<feature type="domain" description="RnfC Barrel sandwich hybrid" evidence="9">
    <location>
        <begin position="3"/>
        <end position="57"/>
    </location>
</feature>
<keyword evidence="6" id="KW-0408">Iron</keyword>
<evidence type="ECO:0000259" key="8">
    <source>
        <dbReference type="Pfam" id="PF01512"/>
    </source>
</evidence>
<dbReference type="InterPro" id="IPR031001">
    <property type="entry name" value="PR_assoc_PrdC"/>
</dbReference>
<dbReference type="PANTHER" id="PTHR43034">
    <property type="entry name" value="ION-TRANSLOCATING OXIDOREDUCTASE COMPLEX SUBUNIT C"/>
    <property type="match status" value="1"/>
</dbReference>
<keyword evidence="4" id="KW-0677">Repeat</keyword>
<dbReference type="GO" id="GO:0051539">
    <property type="term" value="F:4 iron, 4 sulfur cluster binding"/>
    <property type="evidence" value="ECO:0007669"/>
    <property type="project" value="UniProtKB-KW"/>
</dbReference>
<accession>A0A1M6LIJ9</accession>
<dbReference type="InterPro" id="IPR010208">
    <property type="entry name" value="Ion_transpt_RnfC/RsxC"/>
</dbReference>
<dbReference type="SUPFAM" id="SSF142019">
    <property type="entry name" value="Nqo1 FMN-binding domain-like"/>
    <property type="match status" value="1"/>
</dbReference>
<dbReference type="AlphaFoldDB" id="A0A1M6LIJ9"/>
<keyword evidence="1" id="KW-0813">Transport</keyword>
<evidence type="ECO:0000256" key="4">
    <source>
        <dbReference type="ARBA" id="ARBA00022737"/>
    </source>
</evidence>
<feature type="domain" description="NADH-ubiquinone oxidoreductase 51kDa subunit FMN-binding" evidence="8">
    <location>
        <begin position="82"/>
        <end position="225"/>
    </location>
</feature>
<sequence>MNITILLKQHIGKEAKPIVKIGEEVKKGQLIAMPQGLGANIHSSVFGKVIEIDDSRIIIEAYEDQSGDYVKIKDTKDNLEAIQDAGIVGAGGAGFPAHIKFNANLEGGCIIVNAAECEPTLNHNILLLEENPDIVIRGLKIVMEITNAARGYIAIKPIHKKALIAVAKACRNEENIEVKFLPNMYPAGDERVIVRELLGIVLNPGQLPIEANAIISNVETLKNVALAIDERKPVITKDITVGGRLRNASKGKVFFDVPIGIPVNYYIKECGGYIEPYGEIVIGGPFTGKHGEESTPITKTVGGILVSMPFPREKRKIGVIACECGAQEKRLEEIAHYMGGEVIATTKCKRMIEVNGRYRCDKPGTCPGQAEKVLYLKKQGAEVVLTGTCQD</sequence>
<keyword evidence="11" id="KW-1185">Reference proteome</keyword>
<dbReference type="OrthoDB" id="9767754at2"/>
<dbReference type="GO" id="GO:0016020">
    <property type="term" value="C:membrane"/>
    <property type="evidence" value="ECO:0007669"/>
    <property type="project" value="InterPro"/>
</dbReference>
<dbReference type="InterPro" id="IPR037225">
    <property type="entry name" value="Nuo51_FMN-bd_sf"/>
</dbReference>
<evidence type="ECO:0000256" key="7">
    <source>
        <dbReference type="ARBA" id="ARBA00023014"/>
    </source>
</evidence>
<keyword evidence="5" id="KW-0249">Electron transport</keyword>
<proteinExistence type="predicted"/>
<protein>
    <submittedName>
        <fullName evidence="10">Proline reductase-associated electron transfer protein PrdC</fullName>
    </submittedName>
</protein>